<sequence length="258" mass="27710">MSTTSMSVSIVATDTPKNIEYWAFPEEKPEVRCIKDKPFLHVCVISPLRAGEKCTGTVKEYVIGTNPLSCTGGEAFVGWAMPNKPESVKVVAGNTNAVQYTVHRVGDDSQTICTFGYTDDLKCPLNDLKPATMYKFKVRACIKDVNPAVCSEDVTVSGYTKPNQSESVKVVSESTTSVAVTFNAPAMSSNNPQYTVQRVPENVELTCSVVSGAECRCPVEELEAGTEYGFKAIACISVTSPPVCSEEVSASGYTKPNG</sequence>
<dbReference type="OrthoDB" id="438268at2759"/>
<dbReference type="Proteomes" id="UP000267029">
    <property type="component" value="Unassembled WGS sequence"/>
</dbReference>
<dbReference type="InterPro" id="IPR013783">
    <property type="entry name" value="Ig-like_fold"/>
</dbReference>
<dbReference type="PROSITE" id="PS50853">
    <property type="entry name" value="FN3"/>
    <property type="match status" value="1"/>
</dbReference>
<dbReference type="AlphaFoldDB" id="A0A0R3U5I1"/>
<dbReference type="SUPFAM" id="SSF49265">
    <property type="entry name" value="Fibronectin type III"/>
    <property type="match status" value="1"/>
</dbReference>
<gene>
    <name evidence="2" type="ORF">MCOS_LOCUS1981</name>
</gene>
<proteinExistence type="predicted"/>
<dbReference type="InterPro" id="IPR050713">
    <property type="entry name" value="RTP_Phos/Ushers"/>
</dbReference>
<evidence type="ECO:0000313" key="2">
    <source>
        <dbReference type="EMBL" id="VDD75978.1"/>
    </source>
</evidence>
<evidence type="ECO:0000259" key="1">
    <source>
        <dbReference type="PROSITE" id="PS50853"/>
    </source>
</evidence>
<dbReference type="EMBL" id="UXSR01000291">
    <property type="protein sequence ID" value="VDD75978.1"/>
    <property type="molecule type" value="Genomic_DNA"/>
</dbReference>
<reference evidence="2 3" key="1">
    <citation type="submission" date="2018-10" db="EMBL/GenBank/DDBJ databases">
        <authorList>
            <consortium name="Pathogen Informatics"/>
        </authorList>
    </citation>
    <scope>NUCLEOTIDE SEQUENCE [LARGE SCALE GENOMIC DNA]</scope>
</reference>
<dbReference type="Gene3D" id="2.60.40.10">
    <property type="entry name" value="Immunoglobulins"/>
    <property type="match status" value="2"/>
</dbReference>
<dbReference type="GO" id="GO:0016020">
    <property type="term" value="C:membrane"/>
    <property type="evidence" value="ECO:0007669"/>
    <property type="project" value="UniProtKB-SubCell"/>
</dbReference>
<accession>A0A0R3U5I1</accession>
<name>A0A0R3U5I1_MESCO</name>
<organism evidence="2 3">
    <name type="scientific">Mesocestoides corti</name>
    <name type="common">Flatworm</name>
    <dbReference type="NCBI Taxonomy" id="53468"/>
    <lineage>
        <taxon>Eukaryota</taxon>
        <taxon>Metazoa</taxon>
        <taxon>Spiralia</taxon>
        <taxon>Lophotrochozoa</taxon>
        <taxon>Platyhelminthes</taxon>
        <taxon>Cestoda</taxon>
        <taxon>Eucestoda</taxon>
        <taxon>Cyclophyllidea</taxon>
        <taxon>Mesocestoididae</taxon>
        <taxon>Mesocestoides</taxon>
    </lineage>
</organism>
<dbReference type="SMART" id="SM00060">
    <property type="entry name" value="FN3"/>
    <property type="match status" value="2"/>
</dbReference>
<dbReference type="CDD" id="cd00063">
    <property type="entry name" value="FN3"/>
    <property type="match status" value="2"/>
</dbReference>
<dbReference type="InterPro" id="IPR003961">
    <property type="entry name" value="FN3_dom"/>
</dbReference>
<protein>
    <recommendedName>
        <fullName evidence="1">Fibronectin type-III domain-containing protein</fullName>
    </recommendedName>
</protein>
<evidence type="ECO:0000313" key="3">
    <source>
        <dbReference type="Proteomes" id="UP000267029"/>
    </source>
</evidence>
<feature type="domain" description="Fibronectin type-III" evidence="1">
    <location>
        <begin position="164"/>
        <end position="257"/>
    </location>
</feature>
<dbReference type="PANTHER" id="PTHR46957:SF3">
    <property type="entry name" value="CYTOKINE RECEPTOR"/>
    <property type="match status" value="1"/>
</dbReference>
<dbReference type="PANTHER" id="PTHR46957">
    <property type="entry name" value="CYTOKINE RECEPTOR"/>
    <property type="match status" value="1"/>
</dbReference>
<keyword evidence="3" id="KW-1185">Reference proteome</keyword>
<dbReference type="InterPro" id="IPR036116">
    <property type="entry name" value="FN3_sf"/>
</dbReference>